<proteinExistence type="predicted"/>
<sequence>MQEMTTDVIVVGAGPAGLMLAGELGRAGVRPLVLERRAEPGTAQKASGLGGRILDVLRYRGLLDRMTAVSGDASPKPIFPFGGVYLDFTGLDEIPLHAVAIPQARVEELLAEDAVDRGAEIRRGHEVVSMTQDDAVVIVAVNGPDGPYRLRARYLVGCDGGRSRIRELTGIGFPGNTYPEVNRLAVVAVHESVSVLDDGGIEVPGAGRIAPGFTHTGSGVFALGPVSPEDRVMFFQTTENDDAEYDNDEPLTVAELGDSVRRVLGAEVPFGAPTRLSRYQFQDRQAENYRVGRVFLAGDAAHLLPATGAAMNLGMTDSVNLAWKLAADLHGWAPADLLDTYHLERHFAGGRALLQTRAQAALRQGQDPAAEALRAVFRELLADESALRRMGALVAGTDLRYPMPGSHSLAGAFAPDLSLHTDQGTTTVAELMHAARPVFLDLADRADLREIVGESPRVEIHSAKTVDRPADAVLIRPDGHIAWAAAIDEPSESAAADLRAALTRWFGVE</sequence>
<dbReference type="Pfam" id="PF21274">
    <property type="entry name" value="Rng_hyd_C"/>
    <property type="match status" value="1"/>
</dbReference>
<dbReference type="PANTHER" id="PTHR43004:SF19">
    <property type="entry name" value="BINDING MONOOXYGENASE, PUTATIVE (JCVI)-RELATED"/>
    <property type="match status" value="1"/>
</dbReference>
<dbReference type="EMBL" id="PJMW01000002">
    <property type="protein sequence ID" value="PKV81335.1"/>
    <property type="molecule type" value="Genomic_DNA"/>
</dbReference>
<dbReference type="Gene3D" id="3.30.70.2450">
    <property type="match status" value="1"/>
</dbReference>
<organism evidence="5 6">
    <name type="scientific">Nocardia fluminea</name>
    <dbReference type="NCBI Taxonomy" id="134984"/>
    <lineage>
        <taxon>Bacteria</taxon>
        <taxon>Bacillati</taxon>
        <taxon>Actinomycetota</taxon>
        <taxon>Actinomycetes</taxon>
        <taxon>Mycobacteriales</taxon>
        <taxon>Nocardiaceae</taxon>
        <taxon>Nocardia</taxon>
    </lineage>
</organism>
<evidence type="ECO:0000313" key="5">
    <source>
        <dbReference type="EMBL" id="PKV81335.1"/>
    </source>
</evidence>
<keyword evidence="3" id="KW-0274">FAD</keyword>
<dbReference type="InterPro" id="IPR036188">
    <property type="entry name" value="FAD/NAD-bd_sf"/>
</dbReference>
<name>A0A2N3VIB4_9NOCA</name>
<gene>
    <name evidence="5" type="ORF">ATK86_5800</name>
</gene>
<evidence type="ECO:0000256" key="2">
    <source>
        <dbReference type="ARBA" id="ARBA00022630"/>
    </source>
</evidence>
<evidence type="ECO:0000259" key="4">
    <source>
        <dbReference type="Pfam" id="PF01494"/>
    </source>
</evidence>
<evidence type="ECO:0000256" key="3">
    <source>
        <dbReference type="ARBA" id="ARBA00022827"/>
    </source>
</evidence>
<dbReference type="Gene3D" id="3.40.30.120">
    <property type="match status" value="1"/>
</dbReference>
<dbReference type="SUPFAM" id="SSF51905">
    <property type="entry name" value="FAD/NAD(P)-binding domain"/>
    <property type="match status" value="1"/>
</dbReference>
<feature type="domain" description="FAD-binding" evidence="4">
    <location>
        <begin position="6"/>
        <end position="349"/>
    </location>
</feature>
<dbReference type="Proteomes" id="UP000233766">
    <property type="component" value="Unassembled WGS sequence"/>
</dbReference>
<dbReference type="AlphaFoldDB" id="A0A2N3VIB4"/>
<evidence type="ECO:0000256" key="1">
    <source>
        <dbReference type="ARBA" id="ARBA00001974"/>
    </source>
</evidence>
<dbReference type="InterPro" id="IPR050641">
    <property type="entry name" value="RIFMO-like"/>
</dbReference>
<dbReference type="PANTHER" id="PTHR43004">
    <property type="entry name" value="TRK SYSTEM POTASSIUM UPTAKE PROTEIN"/>
    <property type="match status" value="1"/>
</dbReference>
<evidence type="ECO:0000313" key="6">
    <source>
        <dbReference type="Proteomes" id="UP000233766"/>
    </source>
</evidence>
<keyword evidence="6" id="KW-1185">Reference proteome</keyword>
<dbReference type="Pfam" id="PF01494">
    <property type="entry name" value="FAD_binding_3"/>
    <property type="match status" value="1"/>
</dbReference>
<comment type="cofactor">
    <cofactor evidence="1">
        <name>FAD</name>
        <dbReference type="ChEBI" id="CHEBI:57692"/>
    </cofactor>
</comment>
<dbReference type="GO" id="GO:0071949">
    <property type="term" value="F:FAD binding"/>
    <property type="evidence" value="ECO:0007669"/>
    <property type="project" value="InterPro"/>
</dbReference>
<reference evidence="5 6" key="1">
    <citation type="submission" date="2017-12" db="EMBL/GenBank/DDBJ databases">
        <title>Sequencing the genomes of 1000 Actinobacteria strains.</title>
        <authorList>
            <person name="Klenk H.-P."/>
        </authorList>
    </citation>
    <scope>NUCLEOTIDE SEQUENCE [LARGE SCALE GENOMIC DNA]</scope>
    <source>
        <strain evidence="5 6">DSM 44489</strain>
    </source>
</reference>
<comment type="caution">
    <text evidence="5">The sequence shown here is derived from an EMBL/GenBank/DDBJ whole genome shotgun (WGS) entry which is preliminary data.</text>
</comment>
<dbReference type="GO" id="GO:0016709">
    <property type="term" value="F:oxidoreductase activity, acting on paired donors, with incorporation or reduction of molecular oxygen, NAD(P)H as one donor, and incorporation of one atom of oxygen"/>
    <property type="evidence" value="ECO:0007669"/>
    <property type="project" value="UniProtKB-ARBA"/>
</dbReference>
<dbReference type="PRINTS" id="PR00420">
    <property type="entry name" value="RNGMNOXGNASE"/>
</dbReference>
<dbReference type="InterPro" id="IPR002938">
    <property type="entry name" value="FAD-bd"/>
</dbReference>
<keyword evidence="2" id="KW-0285">Flavoprotein</keyword>
<accession>A0A2N3VIB4</accession>
<protein>
    <submittedName>
        <fullName evidence="5">2-polyprenyl-6-methoxyphenol hydroxylase-like FAD-dependent oxidoreductase</fullName>
    </submittedName>
</protein>
<dbReference type="Gene3D" id="3.50.50.60">
    <property type="entry name" value="FAD/NAD(P)-binding domain"/>
    <property type="match status" value="1"/>
</dbReference>